<dbReference type="RefSeq" id="XP_060411795.1">
    <property type="nucleotide sequence ID" value="XM_060552215.1"/>
</dbReference>
<organism evidence="2 3">
    <name type="scientific">Colletotrichum navitas</name>
    <dbReference type="NCBI Taxonomy" id="681940"/>
    <lineage>
        <taxon>Eukaryota</taxon>
        <taxon>Fungi</taxon>
        <taxon>Dikarya</taxon>
        <taxon>Ascomycota</taxon>
        <taxon>Pezizomycotina</taxon>
        <taxon>Sordariomycetes</taxon>
        <taxon>Hypocreomycetidae</taxon>
        <taxon>Glomerellales</taxon>
        <taxon>Glomerellaceae</taxon>
        <taxon>Colletotrichum</taxon>
        <taxon>Colletotrichum graminicola species complex</taxon>
    </lineage>
</organism>
<dbReference type="AlphaFoldDB" id="A0AAD8PVM3"/>
<feature type="region of interest" description="Disordered" evidence="1">
    <location>
        <begin position="125"/>
        <end position="159"/>
    </location>
</feature>
<protein>
    <submittedName>
        <fullName evidence="2">Uncharacterized protein</fullName>
    </submittedName>
</protein>
<name>A0AAD8PVM3_9PEZI</name>
<feature type="region of interest" description="Disordered" evidence="1">
    <location>
        <begin position="1"/>
        <end position="42"/>
    </location>
</feature>
<sequence>MGIKTKWGVGKRREREREREQDEKYGRTRNRQSRLSNARRPSPAILSHLINQSTLRLSEFHQELHVYTPTAKNTFASGTYHLPRRLRYPLHITLARFSVKTSFTHAILVPANRHVRRRATLNVGGYPSEISTATSKHPYSSEIRHCSRRTGPSSAPDRR</sequence>
<dbReference type="GeneID" id="85436455"/>
<dbReference type="EMBL" id="JAHLJV010000051">
    <property type="protein sequence ID" value="KAK1584733.1"/>
    <property type="molecule type" value="Genomic_DNA"/>
</dbReference>
<evidence type="ECO:0000313" key="3">
    <source>
        <dbReference type="Proteomes" id="UP001230504"/>
    </source>
</evidence>
<keyword evidence="3" id="KW-1185">Reference proteome</keyword>
<accession>A0AAD8PVM3</accession>
<feature type="compositionally biased region" description="Basic and acidic residues" evidence="1">
    <location>
        <begin position="11"/>
        <end position="26"/>
    </location>
</feature>
<dbReference type="Proteomes" id="UP001230504">
    <property type="component" value="Unassembled WGS sequence"/>
</dbReference>
<comment type="caution">
    <text evidence="2">The sequence shown here is derived from an EMBL/GenBank/DDBJ whole genome shotgun (WGS) entry which is preliminary data.</text>
</comment>
<feature type="compositionally biased region" description="Polar residues" evidence="1">
    <location>
        <begin position="129"/>
        <end position="138"/>
    </location>
</feature>
<evidence type="ECO:0000313" key="2">
    <source>
        <dbReference type="EMBL" id="KAK1584733.1"/>
    </source>
</evidence>
<reference evidence="2" key="1">
    <citation type="submission" date="2021-06" db="EMBL/GenBank/DDBJ databases">
        <title>Comparative genomics, transcriptomics and evolutionary studies reveal genomic signatures of adaptation to plant cell wall in hemibiotrophic fungi.</title>
        <authorList>
            <consortium name="DOE Joint Genome Institute"/>
            <person name="Baroncelli R."/>
            <person name="Diaz J.F."/>
            <person name="Benocci T."/>
            <person name="Peng M."/>
            <person name="Battaglia E."/>
            <person name="Haridas S."/>
            <person name="Andreopoulos W."/>
            <person name="Labutti K."/>
            <person name="Pangilinan J."/>
            <person name="Floch G.L."/>
            <person name="Makela M.R."/>
            <person name="Henrissat B."/>
            <person name="Grigoriev I.V."/>
            <person name="Crouch J.A."/>
            <person name="De Vries R.P."/>
            <person name="Sukno S.A."/>
            <person name="Thon M.R."/>
        </authorList>
    </citation>
    <scope>NUCLEOTIDE SEQUENCE</scope>
    <source>
        <strain evidence="2">CBS 125086</strain>
    </source>
</reference>
<proteinExistence type="predicted"/>
<evidence type="ECO:0000256" key="1">
    <source>
        <dbReference type="SAM" id="MobiDB-lite"/>
    </source>
</evidence>
<gene>
    <name evidence="2" type="ORF">LY79DRAFT_292085</name>
</gene>